<keyword evidence="4 11" id="KW-0633">Potassium transport</keyword>
<evidence type="ECO:0000256" key="1">
    <source>
        <dbReference type="ARBA" id="ARBA00004141"/>
    </source>
</evidence>
<dbReference type="HAMAP" id="MF_01522">
    <property type="entry name" value="Kup"/>
    <property type="match status" value="1"/>
</dbReference>
<organism evidence="14 15">
    <name type="scientific">candidate division TM6 bacterium JCVI TM6SC1</name>
    <dbReference type="NCBI Taxonomy" id="1306947"/>
    <lineage>
        <taxon>Bacteria</taxon>
        <taxon>Candidatus Babelota</taxon>
        <taxon>Vermiphilus</taxon>
    </lineage>
</organism>
<dbReference type="InterPro" id="IPR053952">
    <property type="entry name" value="K_trans_C"/>
</dbReference>
<dbReference type="GO" id="GO:0005886">
    <property type="term" value="C:plasma membrane"/>
    <property type="evidence" value="ECO:0007669"/>
    <property type="project" value="UniProtKB-SubCell"/>
</dbReference>
<keyword evidence="15" id="KW-1185">Reference proteome</keyword>
<feature type="transmembrane region" description="Helical" evidence="11">
    <location>
        <begin position="243"/>
        <end position="265"/>
    </location>
</feature>
<dbReference type="GO" id="GO:0015079">
    <property type="term" value="F:potassium ion transmembrane transporter activity"/>
    <property type="evidence" value="ECO:0007669"/>
    <property type="project" value="UniProtKB-UniRule"/>
</dbReference>
<accession>A0A0D2GP15</accession>
<proteinExistence type="inferred from homology"/>
<keyword evidence="2 11" id="KW-0813">Transport</keyword>
<keyword evidence="10 11" id="KW-0472">Membrane</keyword>
<dbReference type="InterPro" id="IPR053951">
    <property type="entry name" value="K_trans_N"/>
</dbReference>
<keyword evidence="6 11" id="KW-0769">Symport</keyword>
<evidence type="ECO:0000256" key="7">
    <source>
        <dbReference type="ARBA" id="ARBA00022958"/>
    </source>
</evidence>
<keyword evidence="5 11" id="KW-0812">Transmembrane</keyword>
<gene>
    <name evidence="11" type="primary">kup</name>
    <name evidence="14" type="ORF">J120_04015</name>
</gene>
<name>A0A0D2GP15_9BACT</name>
<dbReference type="InterPro" id="IPR023051">
    <property type="entry name" value="Kup"/>
</dbReference>
<feature type="transmembrane region" description="Helical" evidence="11">
    <location>
        <begin position="168"/>
        <end position="188"/>
    </location>
</feature>
<dbReference type="Pfam" id="PF22776">
    <property type="entry name" value="K_trans_C"/>
    <property type="match status" value="1"/>
</dbReference>
<feature type="transmembrane region" description="Helical" evidence="11">
    <location>
        <begin position="211"/>
        <end position="231"/>
    </location>
</feature>
<dbReference type="PANTHER" id="PTHR30540:SF83">
    <property type="entry name" value="K+ POTASSIUM TRANSPORTER"/>
    <property type="match status" value="1"/>
</dbReference>
<feature type="transmembrane region" description="Helical" evidence="11">
    <location>
        <begin position="367"/>
        <end position="388"/>
    </location>
</feature>
<evidence type="ECO:0000256" key="10">
    <source>
        <dbReference type="ARBA" id="ARBA00023136"/>
    </source>
</evidence>
<dbReference type="InterPro" id="IPR003855">
    <property type="entry name" value="K+_transporter"/>
</dbReference>
<evidence type="ECO:0000256" key="11">
    <source>
        <dbReference type="HAMAP-Rule" id="MF_01522"/>
    </source>
</evidence>
<sequence>MSSKYPQIVRAIKSLGIVFGDIGTSPIYTLTVIFSLIPVTQYNVLGVLSLIVWTLILLVSVQYAWLAMSITHKGEGGTIVLKELLTPFLTTKFAKFIVSILAFLGISFFFGDGVITPAISILSAVEGLALIPGMPYVPQFIVMGLAAIITITLFSVQKRGTDKIASLFGPLMLVWFTTLGVTGLWFIIKHPVVLNALNPYYGIHFLFHSKLLGFLLLSKVILCATGAEALYSDMGHLGRVPIIHAWIFAFVCLMCTYLGQGAFLLENRYAQNVLFEMILYKLSWLYIPFLLLSVAATIVASQASISGIFSIIYQAITTRVFPRLYVEYTSSHFRSQIYIPSVNWFLLSCVLFAIVQFRSSLHLASAYGLAASGTMTITALLLTWLFLYKKDTLKLSVACIIVIINIAFFISNLQKIVTGAYWSLLFAAIPLSIILIYTSGQRRLSKVLRPLSIDEFVHEYNTISSHIPYIPGAAIFFSRKSNAIPTYIAHTMLTNNIMYEDNIIVTVITQDTPFGITASFKQELAPRLRMFEIKVGYMEIPNIENILHAADIHSKTIFYGVEEISTSNIVWKIFTIIKKLTPSFVQFYKLPAYRLHGVMVRVRM</sequence>
<evidence type="ECO:0000313" key="14">
    <source>
        <dbReference type="EMBL" id="KIX85124.1"/>
    </source>
</evidence>
<comment type="subcellular location">
    <subcellularLocation>
        <location evidence="11">Cell membrane</location>
        <topology evidence="11">Multi-pass membrane protein</topology>
    </subcellularLocation>
    <subcellularLocation>
        <location evidence="1">Membrane</location>
        <topology evidence="1">Multi-pass membrane protein</topology>
    </subcellularLocation>
</comment>
<evidence type="ECO:0000256" key="8">
    <source>
        <dbReference type="ARBA" id="ARBA00022989"/>
    </source>
</evidence>
<reference evidence="14 15" key="1">
    <citation type="journal article" date="2013" name="Proc. Natl. Acad. Sci. U.S.A.">
        <title>Candidate phylum TM6 genome recovered from a hospital sink biofilm provides genomic insights into this uncultivated phylum.</title>
        <authorList>
            <person name="McLean J.S."/>
            <person name="Lombardo M.J."/>
            <person name="Badger J.H."/>
            <person name="Edlund A."/>
            <person name="Novotny M."/>
            <person name="Yee-Greenbaum J."/>
            <person name="Vyahhi N."/>
            <person name="Hall A.P."/>
            <person name="Yang Y."/>
            <person name="Dupont C.L."/>
            <person name="Ziegler M.G."/>
            <person name="Chitsaz H."/>
            <person name="Allen A.E."/>
            <person name="Yooseph S."/>
            <person name="Tesler G."/>
            <person name="Pevzner P.A."/>
            <person name="Friedman R.M."/>
            <person name="Nealson K.H."/>
            <person name="Venter J.C."/>
            <person name="Lasken R.S."/>
        </authorList>
    </citation>
    <scope>NUCLEOTIDE SEQUENCE [LARGE SCALE GENOMIC DNA]</scope>
    <source>
        <strain evidence="14 15">TM6SC1</strain>
    </source>
</reference>
<feature type="transmembrane region" description="Helical" evidence="11">
    <location>
        <begin position="419"/>
        <end position="439"/>
    </location>
</feature>
<dbReference type="AlphaFoldDB" id="A0A0D2GP15"/>
<evidence type="ECO:0000256" key="4">
    <source>
        <dbReference type="ARBA" id="ARBA00022538"/>
    </source>
</evidence>
<feature type="transmembrane region" description="Helical" evidence="11">
    <location>
        <begin position="43"/>
        <end position="66"/>
    </location>
</feature>
<dbReference type="GO" id="GO:0015293">
    <property type="term" value="F:symporter activity"/>
    <property type="evidence" value="ECO:0007669"/>
    <property type="project" value="UniProtKB-UniRule"/>
</dbReference>
<evidence type="ECO:0000256" key="2">
    <source>
        <dbReference type="ARBA" id="ARBA00022448"/>
    </source>
</evidence>
<feature type="transmembrane region" description="Helical" evidence="11">
    <location>
        <begin position="285"/>
        <end position="316"/>
    </location>
</feature>
<comment type="function">
    <text evidence="11">Transport of potassium into the cell. Likely operates as a K(+):H(+) symporter.</text>
</comment>
<feature type="transmembrane region" description="Helical" evidence="11">
    <location>
        <begin position="395"/>
        <end position="413"/>
    </location>
</feature>
<feature type="transmembrane region" description="Helical" evidence="11">
    <location>
        <begin position="12"/>
        <end position="37"/>
    </location>
</feature>
<dbReference type="EMBL" id="ARQD01000003">
    <property type="protein sequence ID" value="KIX85124.1"/>
    <property type="molecule type" value="Genomic_DNA"/>
</dbReference>
<keyword evidence="3 11" id="KW-1003">Cell membrane</keyword>
<evidence type="ECO:0000256" key="6">
    <source>
        <dbReference type="ARBA" id="ARBA00022847"/>
    </source>
</evidence>
<feature type="transmembrane region" description="Helical" evidence="11">
    <location>
        <begin position="337"/>
        <end position="355"/>
    </location>
</feature>
<keyword evidence="7 11" id="KW-0630">Potassium</keyword>
<comment type="caution">
    <text evidence="14">The sequence shown here is derived from an EMBL/GenBank/DDBJ whole genome shotgun (WGS) entry which is preliminary data.</text>
</comment>
<evidence type="ECO:0000256" key="5">
    <source>
        <dbReference type="ARBA" id="ARBA00022692"/>
    </source>
</evidence>
<evidence type="ECO:0000259" key="12">
    <source>
        <dbReference type="Pfam" id="PF02705"/>
    </source>
</evidence>
<keyword evidence="8 11" id="KW-1133">Transmembrane helix</keyword>
<protein>
    <recommendedName>
        <fullName evidence="11">Probable potassium transport system protein Kup</fullName>
    </recommendedName>
</protein>
<evidence type="ECO:0000256" key="9">
    <source>
        <dbReference type="ARBA" id="ARBA00023065"/>
    </source>
</evidence>
<evidence type="ECO:0000313" key="15">
    <source>
        <dbReference type="Proteomes" id="UP000032214"/>
    </source>
</evidence>
<evidence type="ECO:0000259" key="13">
    <source>
        <dbReference type="Pfam" id="PF22776"/>
    </source>
</evidence>
<comment type="similarity">
    <text evidence="11">Belongs to the HAK/KUP transporter (TC 2.A.72) family.</text>
</comment>
<feature type="transmembrane region" description="Helical" evidence="11">
    <location>
        <begin position="136"/>
        <end position="156"/>
    </location>
</feature>
<dbReference type="Pfam" id="PF02705">
    <property type="entry name" value="K_trans"/>
    <property type="match status" value="1"/>
</dbReference>
<feature type="transmembrane region" description="Helical" evidence="11">
    <location>
        <begin position="96"/>
        <end position="124"/>
    </location>
</feature>
<dbReference type="STRING" id="1306947.J120_04015"/>
<feature type="domain" description="K+ potassium transporter integral membrane" evidence="12">
    <location>
        <begin position="11"/>
        <end position="450"/>
    </location>
</feature>
<dbReference type="Proteomes" id="UP000032214">
    <property type="component" value="Unassembled WGS sequence"/>
</dbReference>
<dbReference type="PANTHER" id="PTHR30540">
    <property type="entry name" value="OSMOTIC STRESS POTASSIUM TRANSPORTER"/>
    <property type="match status" value="1"/>
</dbReference>
<comment type="catalytic activity">
    <reaction evidence="11">
        <text>K(+)(in) + H(+)(in) = K(+)(out) + H(+)(out)</text>
        <dbReference type="Rhea" id="RHEA:28490"/>
        <dbReference type="ChEBI" id="CHEBI:15378"/>
        <dbReference type="ChEBI" id="CHEBI:29103"/>
    </reaction>
</comment>
<evidence type="ECO:0000256" key="3">
    <source>
        <dbReference type="ARBA" id="ARBA00022475"/>
    </source>
</evidence>
<dbReference type="eggNOG" id="COG3158">
    <property type="taxonomic scope" value="Bacteria"/>
</dbReference>
<keyword evidence="9 11" id="KW-0406">Ion transport</keyword>
<feature type="domain" description="K+ potassium transporter C-terminal" evidence="13">
    <location>
        <begin position="471"/>
        <end position="604"/>
    </location>
</feature>